<dbReference type="STRING" id="52441.SAMN05216302_100367"/>
<dbReference type="PANTHER" id="PTHR14859:SF15">
    <property type="entry name" value="ENDONUCLEASE_EXONUCLEASE_PHOSPHATASE DOMAIN-CONTAINING PROTEIN"/>
    <property type="match status" value="1"/>
</dbReference>
<dbReference type="Proteomes" id="UP000199533">
    <property type="component" value="Unassembled WGS sequence"/>
</dbReference>
<evidence type="ECO:0000259" key="1">
    <source>
        <dbReference type="Pfam" id="PF03372"/>
    </source>
</evidence>
<keyword evidence="2" id="KW-0378">Hydrolase</keyword>
<keyword evidence="2" id="KW-0269">Exonuclease</keyword>
<dbReference type="RefSeq" id="WP_090697016.1">
    <property type="nucleotide sequence ID" value="NZ_FOSP01000003.1"/>
</dbReference>
<gene>
    <name evidence="2" type="ORF">SAMN05216302_100367</name>
</gene>
<dbReference type="GO" id="GO:0004527">
    <property type="term" value="F:exonuclease activity"/>
    <property type="evidence" value="ECO:0007669"/>
    <property type="project" value="UniProtKB-KW"/>
</dbReference>
<dbReference type="GO" id="GO:0016020">
    <property type="term" value="C:membrane"/>
    <property type="evidence" value="ECO:0007669"/>
    <property type="project" value="GOC"/>
</dbReference>
<name>A0A1I3Y7I2_9PROT</name>
<keyword evidence="2" id="KW-0540">Nuclease</keyword>
<dbReference type="OrthoDB" id="9793162at2"/>
<proteinExistence type="predicted"/>
<accession>A0A1I3Y7I2</accession>
<keyword evidence="2" id="KW-0255">Endonuclease</keyword>
<dbReference type="GO" id="GO:0006506">
    <property type="term" value="P:GPI anchor biosynthetic process"/>
    <property type="evidence" value="ECO:0007669"/>
    <property type="project" value="TreeGrafter"/>
</dbReference>
<keyword evidence="3" id="KW-1185">Reference proteome</keyword>
<dbReference type="InterPro" id="IPR005135">
    <property type="entry name" value="Endo/exonuclease/phosphatase"/>
</dbReference>
<dbReference type="AlphaFoldDB" id="A0A1I3Y7I2"/>
<feature type="domain" description="Endonuclease/exonuclease/phosphatase" evidence="1">
    <location>
        <begin position="17"/>
        <end position="230"/>
    </location>
</feature>
<dbReference type="SUPFAM" id="SSF56219">
    <property type="entry name" value="DNase I-like"/>
    <property type="match status" value="1"/>
</dbReference>
<dbReference type="PANTHER" id="PTHR14859">
    <property type="entry name" value="CALCOFLUOR WHITE HYPERSENSITIVE PROTEIN PRECURSOR"/>
    <property type="match status" value="1"/>
</dbReference>
<organism evidence="2 3">
    <name type="scientific">Nitrosomonas aestuarii</name>
    <dbReference type="NCBI Taxonomy" id="52441"/>
    <lineage>
        <taxon>Bacteria</taxon>
        <taxon>Pseudomonadati</taxon>
        <taxon>Pseudomonadota</taxon>
        <taxon>Betaproteobacteria</taxon>
        <taxon>Nitrosomonadales</taxon>
        <taxon>Nitrosomonadaceae</taxon>
        <taxon>Nitrosomonas</taxon>
    </lineage>
</organism>
<sequence length="239" mass="27101">MKSVLSKRTEITSLTLATYNIHRCLGTDGKFKPARIIEVIKQLDADVIALQEVETSRDAGLDLLEQISRQTGLQAIAGMTMLSETAQYGNALLTRLDIEEIQREDISIQGREPRGAICIKTKLANKAIRVIATHLGLLPSERRTQVKQLLKILEQNTTDMSILMGDLNEWYLWGRPLRWLHQHFDKSIAIPTFPSRFPVLALDRIWVEPKSCLHTVTPYNTRITKKASDHLPLKAELII</sequence>
<dbReference type="InterPro" id="IPR036691">
    <property type="entry name" value="Endo/exonu/phosph_ase_sf"/>
</dbReference>
<dbReference type="InterPro" id="IPR051916">
    <property type="entry name" value="GPI-anchor_lipid_remodeler"/>
</dbReference>
<dbReference type="Pfam" id="PF03372">
    <property type="entry name" value="Exo_endo_phos"/>
    <property type="match status" value="1"/>
</dbReference>
<reference evidence="3" key="1">
    <citation type="submission" date="2016-10" db="EMBL/GenBank/DDBJ databases">
        <authorList>
            <person name="Varghese N."/>
            <person name="Submissions S."/>
        </authorList>
    </citation>
    <scope>NUCLEOTIDE SEQUENCE [LARGE SCALE GENOMIC DNA]</scope>
    <source>
        <strain evidence="3">Nm69</strain>
    </source>
</reference>
<dbReference type="GO" id="GO:0004519">
    <property type="term" value="F:endonuclease activity"/>
    <property type="evidence" value="ECO:0007669"/>
    <property type="project" value="UniProtKB-KW"/>
</dbReference>
<dbReference type="EMBL" id="FOSP01000003">
    <property type="protein sequence ID" value="SFK27808.1"/>
    <property type="molecule type" value="Genomic_DNA"/>
</dbReference>
<dbReference type="Gene3D" id="3.60.10.10">
    <property type="entry name" value="Endonuclease/exonuclease/phosphatase"/>
    <property type="match status" value="1"/>
</dbReference>
<protein>
    <submittedName>
        <fullName evidence="2">Metal-dependent hydrolase, endonuclease/exonuclease/phosphatase family</fullName>
    </submittedName>
</protein>
<evidence type="ECO:0000313" key="2">
    <source>
        <dbReference type="EMBL" id="SFK27808.1"/>
    </source>
</evidence>
<evidence type="ECO:0000313" key="3">
    <source>
        <dbReference type="Proteomes" id="UP000199533"/>
    </source>
</evidence>